<comment type="similarity">
    <text evidence="1">Belongs to the polysaccharide synthase family.</text>
</comment>
<keyword evidence="2" id="KW-1133">Transmembrane helix</keyword>
<accession>A0A1X4GIU2</accession>
<dbReference type="RefSeq" id="WP_085726738.1">
    <property type="nucleotide sequence ID" value="NZ_NBYN01000004.1"/>
</dbReference>
<protein>
    <submittedName>
        <fullName evidence="4">Polysaccharide biosynthesis protein</fullName>
    </submittedName>
</protein>
<evidence type="ECO:0000313" key="5">
    <source>
        <dbReference type="Proteomes" id="UP000192997"/>
    </source>
</evidence>
<dbReference type="InterPro" id="IPR051203">
    <property type="entry name" value="Polysaccharide_Synthase-Rel"/>
</dbReference>
<proteinExistence type="inferred from homology"/>
<dbReference type="AlphaFoldDB" id="A0A1X4GIU2"/>
<keyword evidence="2" id="KW-0812">Transmembrane</keyword>
<feature type="transmembrane region" description="Helical" evidence="2">
    <location>
        <begin position="31"/>
        <end position="53"/>
    </location>
</feature>
<evidence type="ECO:0000256" key="2">
    <source>
        <dbReference type="SAM" id="Phobius"/>
    </source>
</evidence>
<dbReference type="InterPro" id="IPR003869">
    <property type="entry name" value="Polysac_CapD-like"/>
</dbReference>
<feature type="domain" description="Polysaccharide biosynthesis protein CapD-like" evidence="3">
    <location>
        <begin position="321"/>
        <end position="606"/>
    </location>
</feature>
<name>A0A1X4GIU2_9CYAN</name>
<feature type="transmembrane region" description="Helical" evidence="2">
    <location>
        <begin position="98"/>
        <end position="121"/>
    </location>
</feature>
<dbReference type="InterPro" id="IPR036291">
    <property type="entry name" value="NAD(P)-bd_dom_sf"/>
</dbReference>
<dbReference type="Gene3D" id="3.90.25.10">
    <property type="entry name" value="UDP-galactose 4-epimerase, domain 1"/>
    <property type="match status" value="1"/>
</dbReference>
<dbReference type="EMBL" id="NBYN01000004">
    <property type="protein sequence ID" value="OSO97084.1"/>
    <property type="molecule type" value="Genomic_DNA"/>
</dbReference>
<dbReference type="Proteomes" id="UP000192997">
    <property type="component" value="Unassembled WGS sequence"/>
</dbReference>
<feature type="transmembrane region" description="Helical" evidence="2">
    <location>
        <begin position="65"/>
        <end position="86"/>
    </location>
</feature>
<dbReference type="SUPFAM" id="SSF51735">
    <property type="entry name" value="NAD(P)-binding Rossmann-fold domains"/>
    <property type="match status" value="1"/>
</dbReference>
<dbReference type="Pfam" id="PF02719">
    <property type="entry name" value="Polysacc_synt_2"/>
    <property type="match status" value="1"/>
</dbReference>
<evidence type="ECO:0000313" key="4">
    <source>
        <dbReference type="EMBL" id="OSO97084.1"/>
    </source>
</evidence>
<dbReference type="PANTHER" id="PTHR43318">
    <property type="entry name" value="UDP-N-ACETYLGLUCOSAMINE 4,6-DEHYDRATASE"/>
    <property type="match status" value="1"/>
</dbReference>
<dbReference type="CDD" id="cd05237">
    <property type="entry name" value="UDP_invert_4-6DH_SDR_e"/>
    <property type="match status" value="1"/>
</dbReference>
<evidence type="ECO:0000259" key="3">
    <source>
        <dbReference type="Pfam" id="PF02719"/>
    </source>
</evidence>
<reference evidence="5" key="1">
    <citation type="submission" date="2017-04" db="EMBL/GenBank/DDBJ databases">
        <authorList>
            <person name="Abreu V.A."/>
            <person name="Popin R.V."/>
            <person name="Rigonato J."/>
            <person name="Andreote A.P."/>
            <person name="Schaker P.C."/>
            <person name="Hoff-Risseti C."/>
            <person name="Alvarenga D.O."/>
            <person name="Varani A.M."/>
            <person name="Fiore M.F."/>
        </authorList>
    </citation>
    <scope>NUCLEOTIDE SEQUENCE [LARGE SCALE GENOMIC DNA]</scope>
    <source>
        <strain evidence="5">CENA303</strain>
    </source>
</reference>
<sequence>MSHRPSLFKKISLVKKLFHLLVNCPRWQKSLILYFADSIVFFLATYLALIISSQTLLSFSIVQKHTVYIIPFICAKLFLFTSLGLYRGIVKYTEFGFLYTASKSIFLGQGLLIFISFILPIKITNLLPILPISVQVIDGLITLILVIKIRLIARWLLYSYKSPLKLTQPDQTNIIYQPKSRQTVIIYGAGQAGFQLYQALHQDNLFQVVAFTDDNEQLWKHLINGIQVYSPQKLEYLINRYQVTLVLLAIPSTTPQRKQQILTQLQNLGLEVKTVPTLAEIISGKVSIAQVRKIDICDILGREEVLPDKDLLALNITGKSVLVTGAGGSIGAELCRQIAQQQPRHLVLYELNEFALYSIEIELRETYPDLSCVACLGSVSDYERIKQVINKYEVETIYHAAAYKHVPLVESNPVQGVINNIYGTLVTVKTANECKVDTFVLISTDKAVRPTNIMGATKRVAELILQGLSKEKDTHTRLMMVRFGNVLNSTGSVVPRFQKQIANRQPITITHPDIIRYFMSIPEAARLVIQAGALGKGGEVFLLDMGEPIRIYDLAVQMVELSGLVIGKDIEIQITGLRPGEKLYEELLIEDGNAQKTIHPKIYAAKEAMIPWNKLESYLDQLFLAANSQDIDSLLSILKIIVPEYLGVRVVIADRRPGDPACVTADAQKIKQVLNWQPKHEDLDEIIASTIDWEKSRPT</sequence>
<keyword evidence="2" id="KW-0472">Membrane</keyword>
<dbReference type="InterPro" id="IPR029063">
    <property type="entry name" value="SAM-dependent_MTases_sf"/>
</dbReference>
<dbReference type="PANTHER" id="PTHR43318:SF1">
    <property type="entry name" value="POLYSACCHARIDE BIOSYNTHESIS PROTEIN EPSC-RELATED"/>
    <property type="match status" value="1"/>
</dbReference>
<gene>
    <name evidence="4" type="ORF">B7O87_00985</name>
</gene>
<dbReference type="Gene3D" id="3.40.50.720">
    <property type="entry name" value="NAD(P)-binding Rossmann-like Domain"/>
    <property type="match status" value="2"/>
</dbReference>
<organism evidence="4 5">
    <name type="scientific">Cylindrospermopsis raciborskii CENA303</name>
    <dbReference type="NCBI Taxonomy" id="1170769"/>
    <lineage>
        <taxon>Bacteria</taxon>
        <taxon>Bacillati</taxon>
        <taxon>Cyanobacteriota</taxon>
        <taxon>Cyanophyceae</taxon>
        <taxon>Nostocales</taxon>
        <taxon>Aphanizomenonaceae</taxon>
        <taxon>Cylindrospermopsis</taxon>
    </lineage>
</organism>
<comment type="caution">
    <text evidence="4">The sequence shown here is derived from an EMBL/GenBank/DDBJ whole genome shotgun (WGS) entry which is preliminary data.</text>
</comment>
<evidence type="ECO:0000256" key="1">
    <source>
        <dbReference type="ARBA" id="ARBA00007430"/>
    </source>
</evidence>
<dbReference type="SUPFAM" id="SSF53335">
    <property type="entry name" value="S-adenosyl-L-methionine-dependent methyltransferases"/>
    <property type="match status" value="1"/>
</dbReference>